<organism evidence="3 4">
    <name type="scientific">Oleiphilus messinensis</name>
    <dbReference type="NCBI Taxonomy" id="141451"/>
    <lineage>
        <taxon>Bacteria</taxon>
        <taxon>Pseudomonadati</taxon>
        <taxon>Pseudomonadota</taxon>
        <taxon>Gammaproteobacteria</taxon>
        <taxon>Oceanospirillales</taxon>
        <taxon>Oleiphilaceae</taxon>
        <taxon>Oleiphilus</taxon>
    </lineage>
</organism>
<dbReference type="OrthoDB" id="508112at2"/>
<reference evidence="3 4" key="1">
    <citation type="submission" date="2017-05" db="EMBL/GenBank/DDBJ databases">
        <title>Genomic insights into alkan degradation activity of Oleiphilus messinensis.</title>
        <authorList>
            <person name="Kozyavkin S.A."/>
            <person name="Slesarev A.I."/>
            <person name="Golyshin P.N."/>
            <person name="Korzhenkov A."/>
            <person name="Golyshina O.N."/>
            <person name="Toshchakov S.V."/>
        </authorList>
    </citation>
    <scope>NUCLEOTIDE SEQUENCE [LARGE SCALE GENOMIC DNA]</scope>
    <source>
        <strain evidence="3 4">ME102</strain>
    </source>
</reference>
<proteinExistence type="predicted"/>
<evidence type="ECO:0000256" key="1">
    <source>
        <dbReference type="SAM" id="Phobius"/>
    </source>
</evidence>
<feature type="transmembrane region" description="Helical" evidence="1">
    <location>
        <begin position="51"/>
        <end position="71"/>
    </location>
</feature>
<dbReference type="EMBL" id="CP021425">
    <property type="protein sequence ID" value="ARU59159.1"/>
    <property type="molecule type" value="Genomic_DNA"/>
</dbReference>
<dbReference type="Pfam" id="PF07786">
    <property type="entry name" value="HGSNAT_cat"/>
    <property type="match status" value="1"/>
</dbReference>
<keyword evidence="1" id="KW-0812">Transmembrane</keyword>
<evidence type="ECO:0000313" key="3">
    <source>
        <dbReference type="EMBL" id="ARU59159.1"/>
    </source>
</evidence>
<evidence type="ECO:0000313" key="4">
    <source>
        <dbReference type="Proteomes" id="UP000196027"/>
    </source>
</evidence>
<keyword evidence="1" id="KW-0472">Membrane</keyword>
<feature type="transmembrane region" description="Helical" evidence="1">
    <location>
        <begin position="326"/>
        <end position="345"/>
    </location>
</feature>
<protein>
    <submittedName>
        <fullName evidence="3">Multipass membrane protein</fullName>
    </submittedName>
</protein>
<feature type="transmembrane region" description="Helical" evidence="1">
    <location>
        <begin position="83"/>
        <end position="105"/>
    </location>
</feature>
<gene>
    <name evidence="3" type="ORF">OLMES_5175</name>
</gene>
<feature type="transmembrane region" description="Helical" evidence="1">
    <location>
        <begin position="153"/>
        <end position="178"/>
    </location>
</feature>
<feature type="transmembrane region" description="Helical" evidence="1">
    <location>
        <begin position="300"/>
        <end position="320"/>
    </location>
</feature>
<dbReference type="AlphaFoldDB" id="A0A1Y0IG97"/>
<dbReference type="Proteomes" id="UP000196027">
    <property type="component" value="Chromosome"/>
</dbReference>
<keyword evidence="4" id="KW-1185">Reference proteome</keyword>
<sequence length="372" mass="41178">MNATTVDSSRIKAFDLARGLAVLLMMLIHTLDFYGSSTVHETMIGASFKAFVGWPAASTFVFIMGIFVAYTPNATLAQGLKRAAMLFALGYVLNLFRGTIPMWLSIQMGLVTYEDLGPHTPLTEFLIVDVLQFAGIAFAVCSLLQHYLPNPKYWLATALLVNFVSPLLWDISTGNLYLDELLQIFWGYEAQGAIFPQFPWLTYPLVGMAFGGWLKTSSSLPDFFRRSFWIATTGMVIGLGIIFTDVEFHLADSLRGGPGLIICISCFTILVLCACQFIVNSIPHNPIFAILYTWSKYVTVVYIIQWLLVGWGLMIFGLQTMNSSQVLMAMLGVVVLSDLGMRVWVKATTSNNIQRHPTTSNNIKIADAQASA</sequence>
<dbReference type="InterPro" id="IPR012429">
    <property type="entry name" value="HGSNAT_cat"/>
</dbReference>
<name>A0A1Y0IG97_9GAMM</name>
<dbReference type="KEGG" id="ome:OLMES_5175"/>
<feature type="transmembrane region" description="Helical" evidence="1">
    <location>
        <begin position="125"/>
        <end position="144"/>
    </location>
</feature>
<dbReference type="RefSeq" id="WP_087463863.1">
    <property type="nucleotide sequence ID" value="NZ_CP021425.1"/>
</dbReference>
<feature type="transmembrane region" description="Helical" evidence="1">
    <location>
        <begin position="258"/>
        <end position="279"/>
    </location>
</feature>
<evidence type="ECO:0000259" key="2">
    <source>
        <dbReference type="Pfam" id="PF07786"/>
    </source>
</evidence>
<feature type="domain" description="Heparan-alpha-glucosaminide N-acetyltransferase catalytic" evidence="2">
    <location>
        <begin position="10"/>
        <end position="217"/>
    </location>
</feature>
<feature type="transmembrane region" description="Helical" evidence="1">
    <location>
        <begin position="12"/>
        <end position="31"/>
    </location>
</feature>
<feature type="transmembrane region" description="Helical" evidence="1">
    <location>
        <begin position="228"/>
        <end position="246"/>
    </location>
</feature>
<feature type="transmembrane region" description="Helical" evidence="1">
    <location>
        <begin position="198"/>
        <end position="216"/>
    </location>
</feature>
<accession>A0A1Y0IG97</accession>
<keyword evidence="1" id="KW-1133">Transmembrane helix</keyword>